<dbReference type="NCBIfam" id="NF041083">
    <property type="entry name" value="thermosome_beta"/>
    <property type="match status" value="1"/>
</dbReference>
<keyword evidence="5 9" id="KW-0547">Nucleotide-binding</keyword>
<dbReference type="GO" id="GO:0016887">
    <property type="term" value="F:ATP hydrolysis activity"/>
    <property type="evidence" value="ECO:0007669"/>
    <property type="project" value="InterPro"/>
</dbReference>
<name>A0AAV7YA73_9EUKA</name>
<dbReference type="InterPro" id="IPR002194">
    <property type="entry name" value="Chaperonin_TCP-1_CS"/>
</dbReference>
<dbReference type="EMBL" id="JANTQA010000072">
    <property type="protein sequence ID" value="KAJ3424389.1"/>
    <property type="molecule type" value="Genomic_DNA"/>
</dbReference>
<evidence type="ECO:0000256" key="9">
    <source>
        <dbReference type="RuleBase" id="RU004187"/>
    </source>
</evidence>
<keyword evidence="7 9" id="KW-0143">Chaperone</keyword>
<dbReference type="GO" id="GO:0140662">
    <property type="term" value="F:ATP-dependent protein folding chaperone"/>
    <property type="evidence" value="ECO:0007669"/>
    <property type="project" value="InterPro"/>
</dbReference>
<comment type="caution">
    <text evidence="10">The sequence shown here is derived from an EMBL/GenBank/DDBJ whole genome shotgun (WGS) entry which is preliminary data.</text>
</comment>
<dbReference type="SUPFAM" id="SSF52029">
    <property type="entry name" value="GroEL apical domain-like"/>
    <property type="match status" value="1"/>
</dbReference>
<evidence type="ECO:0000256" key="2">
    <source>
        <dbReference type="ARBA" id="ARBA00008020"/>
    </source>
</evidence>
<keyword evidence="4" id="KW-0963">Cytoplasm</keyword>
<dbReference type="AlphaFoldDB" id="A0AAV7YA73"/>
<reference evidence="10" key="1">
    <citation type="submission" date="2022-08" db="EMBL/GenBank/DDBJ databases">
        <title>Novel sulphate-reducing endosymbionts in the free-living metamonad Anaeramoeba.</title>
        <authorList>
            <person name="Jerlstrom-Hultqvist J."/>
            <person name="Cepicka I."/>
            <person name="Gallot-Lavallee L."/>
            <person name="Salas-Leiva D."/>
            <person name="Curtis B.A."/>
            <person name="Zahonova K."/>
            <person name="Pipaliya S."/>
            <person name="Dacks J."/>
            <person name="Roger A.J."/>
        </authorList>
    </citation>
    <scope>NUCLEOTIDE SEQUENCE</scope>
    <source>
        <strain evidence="10">Busselton2</strain>
    </source>
</reference>
<dbReference type="InterPro" id="IPR027409">
    <property type="entry name" value="GroEL-like_apical_dom_sf"/>
</dbReference>
<dbReference type="GO" id="GO:0005737">
    <property type="term" value="C:cytoplasm"/>
    <property type="evidence" value="ECO:0007669"/>
    <property type="project" value="UniProtKB-SubCell"/>
</dbReference>
<dbReference type="SUPFAM" id="SSF48592">
    <property type="entry name" value="GroEL equatorial domain-like"/>
    <property type="match status" value="1"/>
</dbReference>
<dbReference type="InterPro" id="IPR012715">
    <property type="entry name" value="Chap_CCT_alpha"/>
</dbReference>
<dbReference type="NCBIfam" id="NF041082">
    <property type="entry name" value="thermosome_alpha"/>
    <property type="match status" value="1"/>
</dbReference>
<proteinExistence type="inferred from homology"/>
<dbReference type="Proteomes" id="UP001146793">
    <property type="component" value="Unassembled WGS sequence"/>
</dbReference>
<dbReference type="SUPFAM" id="SSF54849">
    <property type="entry name" value="GroEL-intermediate domain like"/>
    <property type="match status" value="1"/>
</dbReference>
<protein>
    <recommendedName>
        <fullName evidence="3">T-complex protein 1 subunit alpha</fullName>
    </recommendedName>
    <alternativeName>
        <fullName evidence="8">CCT-alpha</fullName>
    </alternativeName>
</protein>
<dbReference type="InterPro" id="IPR027410">
    <property type="entry name" value="TCP-1-like_intermed_sf"/>
</dbReference>
<dbReference type="GO" id="GO:0051082">
    <property type="term" value="F:unfolded protein binding"/>
    <property type="evidence" value="ECO:0007669"/>
    <property type="project" value="InterPro"/>
</dbReference>
<dbReference type="CDD" id="cd03335">
    <property type="entry name" value="TCP1_alpha"/>
    <property type="match status" value="1"/>
</dbReference>
<organism evidence="10 11">
    <name type="scientific">Anaeramoeba flamelloides</name>
    <dbReference type="NCBI Taxonomy" id="1746091"/>
    <lineage>
        <taxon>Eukaryota</taxon>
        <taxon>Metamonada</taxon>
        <taxon>Anaeramoebidae</taxon>
        <taxon>Anaeramoeba</taxon>
    </lineage>
</organism>
<dbReference type="Gene3D" id="3.50.7.10">
    <property type="entry name" value="GroEL"/>
    <property type="match status" value="1"/>
</dbReference>
<evidence type="ECO:0000256" key="3">
    <source>
        <dbReference type="ARBA" id="ARBA00014424"/>
    </source>
</evidence>
<dbReference type="PROSITE" id="PS00995">
    <property type="entry name" value="TCP1_3"/>
    <property type="match status" value="1"/>
</dbReference>
<dbReference type="InterPro" id="IPR027413">
    <property type="entry name" value="GROEL-like_equatorial_sf"/>
</dbReference>
<evidence type="ECO:0000256" key="6">
    <source>
        <dbReference type="ARBA" id="ARBA00022840"/>
    </source>
</evidence>
<evidence type="ECO:0000256" key="8">
    <source>
        <dbReference type="ARBA" id="ARBA00030049"/>
    </source>
</evidence>
<dbReference type="InterPro" id="IPR017998">
    <property type="entry name" value="Chaperone_TCP-1"/>
</dbReference>
<comment type="similarity">
    <text evidence="2 9">Belongs to the TCP-1 chaperonin family.</text>
</comment>
<evidence type="ECO:0000256" key="1">
    <source>
        <dbReference type="ARBA" id="ARBA00004496"/>
    </source>
</evidence>
<accession>A0AAV7YA73</accession>
<dbReference type="PANTHER" id="PTHR11353">
    <property type="entry name" value="CHAPERONIN"/>
    <property type="match status" value="1"/>
</dbReference>
<dbReference type="InterPro" id="IPR053374">
    <property type="entry name" value="TCP-1_chaperonin"/>
</dbReference>
<gene>
    <name evidence="10" type="ORF">M0812_29109</name>
</gene>
<dbReference type="Gene3D" id="1.10.560.10">
    <property type="entry name" value="GroEL-like equatorial domain"/>
    <property type="match status" value="1"/>
</dbReference>
<dbReference type="InterPro" id="IPR002423">
    <property type="entry name" value="Cpn60/GroEL/TCP-1"/>
</dbReference>
<dbReference type="PRINTS" id="PR00304">
    <property type="entry name" value="TCOMPLEXTCP1"/>
</dbReference>
<dbReference type="Pfam" id="PF00118">
    <property type="entry name" value="Cpn60_TCP1"/>
    <property type="match status" value="1"/>
</dbReference>
<evidence type="ECO:0000256" key="7">
    <source>
        <dbReference type="ARBA" id="ARBA00023186"/>
    </source>
</evidence>
<dbReference type="PROSITE" id="PS00750">
    <property type="entry name" value="TCP1_1"/>
    <property type="match status" value="1"/>
</dbReference>
<dbReference type="InterPro" id="IPR054827">
    <property type="entry name" value="thermosome_alpha"/>
</dbReference>
<sequence>MKSQFVAGTAIIAGERDSGIRVRQNNLHAVMAVANVIRSSLGPQGLDKLLVDDIGEVLITNDGATILDQLDVQHPAGKLIIQLAGLQDREVGDGTTSVVLIAAELLKGAYDLIIKGVHPTNIITGYRMASKQAVKFIQENLSKSVQDLGKEVILNCAKTSMSSKIIGMQSDFFSEMVVEAVTAVKVEGKKGNKYPISSVNILKSHGKSLKESILLNGFALNCTRASQGMPRAVENAKIVLLDFSLNKQKMGLSVHVQVEDPDELEKIRQRESDIPKERIEMMLKAGANVILTTGSIATECLKYFERAGAIGVRHCNRSDLVQLSKATGAPILISLADLEGEESFDESMLGTAESVVQEFVSDQELLVFRKCKTSKSRSIILRGPNRFMLDEVHRSMHDAICVVSKTLESNFVVPGAGCVETSLSIHLEKFSKTIESKEQLAIAQFAESLLVIPKTLAVNGACDSIELVSNLRASHNTAQKENNKELMFTGLNLDKHKVRNSLKDGVLEPLISKVKMFKFATEAAVTILRIDEMVKLYPEQQQEGEEQQERMM</sequence>
<evidence type="ECO:0000256" key="5">
    <source>
        <dbReference type="ARBA" id="ARBA00022741"/>
    </source>
</evidence>
<dbReference type="GO" id="GO:0005524">
    <property type="term" value="F:ATP binding"/>
    <property type="evidence" value="ECO:0007669"/>
    <property type="project" value="UniProtKB-KW"/>
</dbReference>
<dbReference type="PROSITE" id="PS00751">
    <property type="entry name" value="TCP1_2"/>
    <property type="match status" value="1"/>
</dbReference>
<keyword evidence="6 9" id="KW-0067">ATP-binding</keyword>
<evidence type="ECO:0000313" key="11">
    <source>
        <dbReference type="Proteomes" id="UP001146793"/>
    </source>
</evidence>
<evidence type="ECO:0000313" key="10">
    <source>
        <dbReference type="EMBL" id="KAJ3424389.1"/>
    </source>
</evidence>
<dbReference type="Gene3D" id="3.30.260.10">
    <property type="entry name" value="TCP-1-like chaperonin intermediate domain"/>
    <property type="match status" value="1"/>
</dbReference>
<comment type="subcellular location">
    <subcellularLocation>
        <location evidence="1">Cytoplasm</location>
    </subcellularLocation>
</comment>
<evidence type="ECO:0000256" key="4">
    <source>
        <dbReference type="ARBA" id="ARBA00022490"/>
    </source>
</evidence>